<reference evidence="1" key="1">
    <citation type="submission" date="2014-09" db="EMBL/GenBank/DDBJ databases">
        <authorList>
            <person name="Magalhaes I.L.F."/>
            <person name="Oliveira U."/>
            <person name="Santos F.R."/>
            <person name="Vidigal T.H.D.A."/>
            <person name="Brescovit A.D."/>
            <person name="Santos A.J."/>
        </authorList>
    </citation>
    <scope>NUCLEOTIDE SEQUENCE</scope>
    <source>
        <tissue evidence="1">Shoot tissue taken approximately 20 cm above the soil surface</tissue>
    </source>
</reference>
<dbReference type="AlphaFoldDB" id="A0A0A9E744"/>
<dbReference type="EMBL" id="GBRH01206093">
    <property type="protein sequence ID" value="JAD91802.1"/>
    <property type="molecule type" value="Transcribed_RNA"/>
</dbReference>
<reference evidence="1" key="2">
    <citation type="journal article" date="2015" name="Data Brief">
        <title>Shoot transcriptome of the giant reed, Arundo donax.</title>
        <authorList>
            <person name="Barrero R.A."/>
            <person name="Guerrero F.D."/>
            <person name="Moolhuijzen P."/>
            <person name="Goolsby J.A."/>
            <person name="Tidwell J."/>
            <person name="Bellgard S.E."/>
            <person name="Bellgard M.I."/>
        </authorList>
    </citation>
    <scope>NUCLEOTIDE SEQUENCE</scope>
    <source>
        <tissue evidence="1">Shoot tissue taken approximately 20 cm above the soil surface</tissue>
    </source>
</reference>
<name>A0A0A9E744_ARUDO</name>
<accession>A0A0A9E744</accession>
<proteinExistence type="predicted"/>
<sequence>MDVTVPTVLIILRMTLPGVKLLMLHWSVTQMHSDLRLGAAHMRT</sequence>
<protein>
    <submittedName>
        <fullName evidence="1">Uncharacterized protein</fullName>
    </submittedName>
</protein>
<evidence type="ECO:0000313" key="1">
    <source>
        <dbReference type="EMBL" id="JAD91802.1"/>
    </source>
</evidence>
<organism evidence="1">
    <name type="scientific">Arundo donax</name>
    <name type="common">Giant reed</name>
    <name type="synonym">Donax arundinaceus</name>
    <dbReference type="NCBI Taxonomy" id="35708"/>
    <lineage>
        <taxon>Eukaryota</taxon>
        <taxon>Viridiplantae</taxon>
        <taxon>Streptophyta</taxon>
        <taxon>Embryophyta</taxon>
        <taxon>Tracheophyta</taxon>
        <taxon>Spermatophyta</taxon>
        <taxon>Magnoliopsida</taxon>
        <taxon>Liliopsida</taxon>
        <taxon>Poales</taxon>
        <taxon>Poaceae</taxon>
        <taxon>PACMAD clade</taxon>
        <taxon>Arundinoideae</taxon>
        <taxon>Arundineae</taxon>
        <taxon>Arundo</taxon>
    </lineage>
</organism>